<dbReference type="Proteomes" id="UP000277811">
    <property type="component" value="Unassembled WGS sequence"/>
</dbReference>
<keyword evidence="2" id="KW-1185">Reference proteome</keyword>
<evidence type="ECO:0000313" key="2">
    <source>
        <dbReference type="Proteomes" id="UP000277811"/>
    </source>
</evidence>
<dbReference type="OrthoDB" id="9800865at2"/>
<accession>A0A498R3U5</accession>
<protein>
    <submittedName>
        <fullName evidence="1">Uncharacterized protein</fullName>
    </submittedName>
</protein>
<dbReference type="AlphaFoldDB" id="A0A498R3U5"/>
<sequence>MYHMPYDDIAIDSRGKLWRDDRAIVDTDDGYDGAHIIEVLIQIVSDAFLTHLRKKGVSYLFDGKTELT</sequence>
<dbReference type="EMBL" id="UPPP01000051">
    <property type="protein sequence ID" value="VBB04942.1"/>
    <property type="molecule type" value="Genomic_DNA"/>
</dbReference>
<name>A0A498R3U5_9FIRM</name>
<gene>
    <name evidence="1" type="ORF">LUCI_0148</name>
</gene>
<proteinExistence type="predicted"/>
<organism evidence="1 2">
    <name type="scientific">Lucifera butyrica</name>
    <dbReference type="NCBI Taxonomy" id="1351585"/>
    <lineage>
        <taxon>Bacteria</taxon>
        <taxon>Bacillati</taxon>
        <taxon>Bacillota</taxon>
        <taxon>Negativicutes</taxon>
        <taxon>Veillonellales</taxon>
        <taxon>Veillonellaceae</taxon>
        <taxon>Lucifera</taxon>
    </lineage>
</organism>
<dbReference type="RefSeq" id="WP_122625952.1">
    <property type="nucleotide sequence ID" value="NZ_UPPP01000051.1"/>
</dbReference>
<evidence type="ECO:0000313" key="1">
    <source>
        <dbReference type="EMBL" id="VBB04942.1"/>
    </source>
</evidence>
<reference evidence="1 2" key="1">
    <citation type="submission" date="2018-06" db="EMBL/GenBank/DDBJ databases">
        <authorList>
            <person name="Strepis N."/>
        </authorList>
    </citation>
    <scope>NUCLEOTIDE SEQUENCE [LARGE SCALE GENOMIC DNA]</scope>
    <source>
        <strain evidence="1">LUCI</strain>
    </source>
</reference>